<reference evidence="3" key="1">
    <citation type="submission" date="2020-08" db="EMBL/GenBank/DDBJ databases">
        <title>Multicomponent nature underlies the extraordinary mechanical properties of spider dragline silk.</title>
        <authorList>
            <person name="Kono N."/>
            <person name="Nakamura H."/>
            <person name="Mori M."/>
            <person name="Yoshida Y."/>
            <person name="Ohtoshi R."/>
            <person name="Malay A.D."/>
            <person name="Moran D.A.P."/>
            <person name="Tomita M."/>
            <person name="Numata K."/>
            <person name="Arakawa K."/>
        </authorList>
    </citation>
    <scope>NUCLEOTIDE SEQUENCE</scope>
</reference>
<evidence type="ECO:0000259" key="2">
    <source>
        <dbReference type="PROSITE" id="PS50157"/>
    </source>
</evidence>
<organism evidence="3 4">
    <name type="scientific">Nephila pilipes</name>
    <name type="common">Giant wood spider</name>
    <name type="synonym">Nephila maculata</name>
    <dbReference type="NCBI Taxonomy" id="299642"/>
    <lineage>
        <taxon>Eukaryota</taxon>
        <taxon>Metazoa</taxon>
        <taxon>Ecdysozoa</taxon>
        <taxon>Arthropoda</taxon>
        <taxon>Chelicerata</taxon>
        <taxon>Arachnida</taxon>
        <taxon>Araneae</taxon>
        <taxon>Araneomorphae</taxon>
        <taxon>Entelegynae</taxon>
        <taxon>Araneoidea</taxon>
        <taxon>Nephilidae</taxon>
        <taxon>Nephila</taxon>
    </lineage>
</organism>
<keyword evidence="1" id="KW-0862">Zinc</keyword>
<keyword evidence="4" id="KW-1185">Reference proteome</keyword>
<dbReference type="PROSITE" id="PS50157">
    <property type="entry name" value="ZINC_FINGER_C2H2_2"/>
    <property type="match status" value="1"/>
</dbReference>
<name>A0A8X6UE61_NEPPI</name>
<proteinExistence type="predicted"/>
<dbReference type="InterPro" id="IPR013087">
    <property type="entry name" value="Znf_C2H2_type"/>
</dbReference>
<dbReference type="OrthoDB" id="10018489at2759"/>
<gene>
    <name evidence="3" type="primary">CM83_47829</name>
    <name evidence="3" type="ORF">NPIL_350771</name>
</gene>
<dbReference type="InterPro" id="IPR036236">
    <property type="entry name" value="Znf_C2H2_sf"/>
</dbReference>
<feature type="domain" description="C2H2-type" evidence="2">
    <location>
        <begin position="3"/>
        <end position="31"/>
    </location>
</feature>
<dbReference type="PANTHER" id="PTHR33936">
    <property type="entry name" value="PROTEIN CBG17840"/>
    <property type="match status" value="1"/>
</dbReference>
<dbReference type="GO" id="GO:0008270">
    <property type="term" value="F:zinc ion binding"/>
    <property type="evidence" value="ECO:0007669"/>
    <property type="project" value="UniProtKB-KW"/>
</dbReference>
<dbReference type="Gene3D" id="3.30.160.60">
    <property type="entry name" value="Classic Zinc Finger"/>
    <property type="match status" value="1"/>
</dbReference>
<dbReference type="AlphaFoldDB" id="A0A8X6UE61"/>
<dbReference type="EMBL" id="BMAW01123908">
    <property type="protein sequence ID" value="GFU05441.1"/>
    <property type="molecule type" value="Genomic_DNA"/>
</dbReference>
<dbReference type="InterPro" id="IPR052797">
    <property type="entry name" value="RegFact_GeneExpr_CellDeath"/>
</dbReference>
<dbReference type="SUPFAM" id="SSF57667">
    <property type="entry name" value="beta-beta-alpha zinc fingers"/>
    <property type="match status" value="1"/>
</dbReference>
<dbReference type="Proteomes" id="UP000887013">
    <property type="component" value="Unassembled WGS sequence"/>
</dbReference>
<evidence type="ECO:0000313" key="3">
    <source>
        <dbReference type="EMBL" id="GFU05441.1"/>
    </source>
</evidence>
<dbReference type="Pfam" id="PF00096">
    <property type="entry name" value="zf-C2H2"/>
    <property type="match status" value="1"/>
</dbReference>
<keyword evidence="1" id="KW-0479">Metal-binding</keyword>
<evidence type="ECO:0000313" key="4">
    <source>
        <dbReference type="Proteomes" id="UP000887013"/>
    </source>
</evidence>
<keyword evidence="1" id="KW-0863">Zinc-finger</keyword>
<comment type="caution">
    <text evidence="3">The sequence shown here is derived from an EMBL/GenBank/DDBJ whole genome shotgun (WGS) entry which is preliminary data.</text>
</comment>
<sequence length="377" mass="44401">MDNTCFLCDKSFSTASNLRQHARLTHNIENKVSTCRQIKCNVCSEELVFTKALLYHVESAHYIAIEKETKKFDTYEAFKIWKEDVEKQTTALYVKNTGSKFNNMKKTKYFYCHRNAFYNARGDKKRTIKMADSNKINGNCPSKMKVCEDKENQVYVEFTKTHLGHGKDLGRMQITREEKDELARKLEKKIPIETISDEIRDSFIDKLERIHFITRKDLLNLKAEYTISSEDIIDTNDAVEAYKVVRCLLIETDEEAFSMMLKEVLKIFSEKDELREFGKYFEHMYSKRTEVWAYYYRKWLGINTNMHIESMHRTINRNLNEINSAVPGDEELSVHSPTVDKEEMVICEDRKFLEKAVLVDNLRATAARKNFKRKARS</sequence>
<protein>
    <recommendedName>
        <fullName evidence="2">C2H2-type domain-containing protein</fullName>
    </recommendedName>
</protein>
<accession>A0A8X6UE61</accession>
<dbReference type="SMART" id="SM00355">
    <property type="entry name" value="ZnF_C2H2"/>
    <property type="match status" value="2"/>
</dbReference>
<dbReference type="PROSITE" id="PS00028">
    <property type="entry name" value="ZINC_FINGER_C2H2_1"/>
    <property type="match status" value="2"/>
</dbReference>
<evidence type="ECO:0000256" key="1">
    <source>
        <dbReference type="PROSITE-ProRule" id="PRU00042"/>
    </source>
</evidence>
<dbReference type="PANTHER" id="PTHR33936:SF24">
    <property type="entry name" value="C2H2-TYPE DOMAIN-CONTAINING PROTEIN"/>
    <property type="match status" value="1"/>
</dbReference>